<feature type="chain" id="PRO_5042851735" evidence="10">
    <location>
        <begin position="29"/>
        <end position="149"/>
    </location>
</feature>
<keyword evidence="3" id="KW-0812">Transmembrane</keyword>
<gene>
    <name evidence="11" type="ORF">OC846_005399</name>
</gene>
<evidence type="ECO:0000256" key="6">
    <source>
        <dbReference type="ARBA" id="ARBA00023128"/>
    </source>
</evidence>
<comment type="caution">
    <text evidence="11">The sequence shown here is derived from an EMBL/GenBank/DDBJ whole genome shotgun (WGS) entry which is preliminary data.</text>
</comment>
<name>A0AAN6JPJ5_9BASI</name>
<evidence type="ECO:0000256" key="8">
    <source>
        <dbReference type="ARBA" id="ARBA00038077"/>
    </source>
</evidence>
<feature type="signal peptide" evidence="10">
    <location>
        <begin position="1"/>
        <end position="28"/>
    </location>
</feature>
<feature type="compositionally biased region" description="Low complexity" evidence="9">
    <location>
        <begin position="90"/>
        <end position="113"/>
    </location>
</feature>
<keyword evidence="4" id="KW-0809">Transit peptide</keyword>
<dbReference type="Pfam" id="PF09803">
    <property type="entry name" value="Pet100"/>
    <property type="match status" value="1"/>
</dbReference>
<evidence type="ECO:0000256" key="1">
    <source>
        <dbReference type="ARBA" id="ARBA00004167"/>
    </source>
</evidence>
<comment type="similarity">
    <text evidence="8">Belongs to the PET100 family.</text>
</comment>
<evidence type="ECO:0000256" key="4">
    <source>
        <dbReference type="ARBA" id="ARBA00022946"/>
    </source>
</evidence>
<keyword evidence="10" id="KW-0732">Signal</keyword>
<keyword evidence="5" id="KW-1133">Transmembrane helix</keyword>
<keyword evidence="6" id="KW-0496">Mitochondrion</keyword>
<dbReference type="GO" id="GO:0051082">
    <property type="term" value="F:unfolded protein binding"/>
    <property type="evidence" value="ECO:0007669"/>
    <property type="project" value="TreeGrafter"/>
</dbReference>
<proteinExistence type="inferred from homology"/>
<dbReference type="InterPro" id="IPR018625">
    <property type="entry name" value="Pet100"/>
</dbReference>
<dbReference type="AlphaFoldDB" id="A0AAN6JPJ5"/>
<dbReference type="PANTHER" id="PTHR33968">
    <property type="entry name" value="PROTEIN PET100 HOMOLOG, MITOCHONDRIAL"/>
    <property type="match status" value="1"/>
</dbReference>
<sequence length="149" mass="16644">MAGPSLEVFKFGLYLFFPLAIMVHYGDPEWYHKNVLPVRDVFWPKDEDLYHPPRTSSDVKDALAEFRQKRIARREEREAAAAGTIRDAISSTTSASSSSATSRSARQSSPPATLRAASLRLAESERIPRSRDVQASVPNWAITAGRRLV</sequence>
<evidence type="ECO:0000313" key="11">
    <source>
        <dbReference type="EMBL" id="KAK0546119.1"/>
    </source>
</evidence>
<dbReference type="GO" id="GO:0033617">
    <property type="term" value="P:mitochondrial respiratory chain complex IV assembly"/>
    <property type="evidence" value="ECO:0007669"/>
    <property type="project" value="InterPro"/>
</dbReference>
<evidence type="ECO:0000313" key="12">
    <source>
        <dbReference type="Proteomes" id="UP001176517"/>
    </source>
</evidence>
<organism evidence="11 12">
    <name type="scientific">Tilletia horrida</name>
    <dbReference type="NCBI Taxonomy" id="155126"/>
    <lineage>
        <taxon>Eukaryota</taxon>
        <taxon>Fungi</taxon>
        <taxon>Dikarya</taxon>
        <taxon>Basidiomycota</taxon>
        <taxon>Ustilaginomycotina</taxon>
        <taxon>Exobasidiomycetes</taxon>
        <taxon>Tilletiales</taxon>
        <taxon>Tilletiaceae</taxon>
        <taxon>Tilletia</taxon>
    </lineage>
</organism>
<dbReference type="GO" id="GO:0005743">
    <property type="term" value="C:mitochondrial inner membrane"/>
    <property type="evidence" value="ECO:0007669"/>
    <property type="project" value="TreeGrafter"/>
</dbReference>
<evidence type="ECO:0000256" key="3">
    <source>
        <dbReference type="ARBA" id="ARBA00022692"/>
    </source>
</evidence>
<dbReference type="EMBL" id="JAPDMZ010000205">
    <property type="protein sequence ID" value="KAK0546119.1"/>
    <property type="molecule type" value="Genomic_DNA"/>
</dbReference>
<accession>A0AAN6JPJ5</accession>
<keyword evidence="12" id="KW-1185">Reference proteome</keyword>
<evidence type="ECO:0000256" key="5">
    <source>
        <dbReference type="ARBA" id="ARBA00022989"/>
    </source>
</evidence>
<evidence type="ECO:0000256" key="2">
    <source>
        <dbReference type="ARBA" id="ARBA00004325"/>
    </source>
</evidence>
<reference evidence="11" key="1">
    <citation type="journal article" date="2023" name="PhytoFront">
        <title>Draft Genome Resources of Seven Strains of Tilletia horrida, Causal Agent of Kernel Smut of Rice.</title>
        <authorList>
            <person name="Khanal S."/>
            <person name="Antony Babu S."/>
            <person name="Zhou X.G."/>
        </authorList>
    </citation>
    <scope>NUCLEOTIDE SEQUENCE</scope>
    <source>
        <strain evidence="11">TX6</strain>
    </source>
</reference>
<dbReference type="PANTHER" id="PTHR33968:SF1">
    <property type="entry name" value="PROTEIN PET100 HOMOLOG, MITOCHONDRIAL"/>
    <property type="match status" value="1"/>
</dbReference>
<comment type="subcellular location">
    <subcellularLocation>
        <location evidence="1">Membrane</location>
        <topology evidence="1">Single-pass membrane protein</topology>
    </subcellularLocation>
    <subcellularLocation>
        <location evidence="2">Mitochondrion membrane</location>
    </subcellularLocation>
</comment>
<evidence type="ECO:0000256" key="7">
    <source>
        <dbReference type="ARBA" id="ARBA00023136"/>
    </source>
</evidence>
<protein>
    <submittedName>
        <fullName evidence="11">Uncharacterized protein</fullName>
    </submittedName>
</protein>
<evidence type="ECO:0000256" key="10">
    <source>
        <dbReference type="SAM" id="SignalP"/>
    </source>
</evidence>
<dbReference type="Proteomes" id="UP001176517">
    <property type="component" value="Unassembled WGS sequence"/>
</dbReference>
<feature type="region of interest" description="Disordered" evidence="9">
    <location>
        <begin position="74"/>
        <end position="113"/>
    </location>
</feature>
<evidence type="ECO:0000256" key="9">
    <source>
        <dbReference type="SAM" id="MobiDB-lite"/>
    </source>
</evidence>
<keyword evidence="7" id="KW-0472">Membrane</keyword>